<reference evidence="9" key="1">
    <citation type="journal article" date="2014" name="Int. J. Syst. Evol. Microbiol.">
        <title>Complete genome sequence of Corynebacterium casei LMG S-19264T (=DSM 44701T), isolated from a smear-ripened cheese.</title>
        <authorList>
            <consortium name="US DOE Joint Genome Institute (JGI-PGF)"/>
            <person name="Walter F."/>
            <person name="Albersmeier A."/>
            <person name="Kalinowski J."/>
            <person name="Ruckert C."/>
        </authorList>
    </citation>
    <scope>NUCLEOTIDE SEQUENCE</scope>
    <source>
        <strain evidence="9">JCM 13583</strain>
    </source>
</reference>
<dbReference type="InterPro" id="IPR011701">
    <property type="entry name" value="MFS"/>
</dbReference>
<keyword evidence="4 7" id="KW-0812">Transmembrane</keyword>
<evidence type="ECO:0000256" key="5">
    <source>
        <dbReference type="ARBA" id="ARBA00022989"/>
    </source>
</evidence>
<feature type="domain" description="Major facilitator superfamily (MFS) profile" evidence="8">
    <location>
        <begin position="1"/>
        <end position="351"/>
    </location>
</feature>
<evidence type="ECO:0000313" key="10">
    <source>
        <dbReference type="Proteomes" id="UP000632195"/>
    </source>
</evidence>
<keyword evidence="6 7" id="KW-0472">Membrane</keyword>
<dbReference type="GO" id="GO:0022857">
    <property type="term" value="F:transmembrane transporter activity"/>
    <property type="evidence" value="ECO:0007669"/>
    <property type="project" value="InterPro"/>
</dbReference>
<keyword evidence="10" id="KW-1185">Reference proteome</keyword>
<evidence type="ECO:0000256" key="4">
    <source>
        <dbReference type="ARBA" id="ARBA00022692"/>
    </source>
</evidence>
<feature type="transmembrane region" description="Helical" evidence="7">
    <location>
        <begin position="202"/>
        <end position="220"/>
    </location>
</feature>
<dbReference type="PROSITE" id="PS50850">
    <property type="entry name" value="MFS"/>
    <property type="match status" value="1"/>
</dbReference>
<feature type="transmembrane region" description="Helical" evidence="7">
    <location>
        <begin position="232"/>
        <end position="253"/>
    </location>
</feature>
<organism evidence="9 10">
    <name type="scientific">Thermogymnomonas acidicola</name>
    <dbReference type="NCBI Taxonomy" id="399579"/>
    <lineage>
        <taxon>Archaea</taxon>
        <taxon>Methanobacteriati</taxon>
        <taxon>Thermoplasmatota</taxon>
        <taxon>Thermoplasmata</taxon>
        <taxon>Thermoplasmatales</taxon>
        <taxon>Thermogymnomonas</taxon>
    </lineage>
</organism>
<feature type="transmembrane region" description="Helical" evidence="7">
    <location>
        <begin position="57"/>
        <end position="82"/>
    </location>
</feature>
<dbReference type="EMBL" id="BMNY01000001">
    <property type="protein sequence ID" value="GGM66921.1"/>
    <property type="molecule type" value="Genomic_DNA"/>
</dbReference>
<accession>A0AA37BPM3</accession>
<dbReference type="InterPro" id="IPR036259">
    <property type="entry name" value="MFS_trans_sf"/>
</dbReference>
<dbReference type="PANTHER" id="PTHR23517:SF14">
    <property type="entry name" value="PUTATIVE-RELATED"/>
    <property type="match status" value="1"/>
</dbReference>
<dbReference type="GO" id="GO:0005886">
    <property type="term" value="C:plasma membrane"/>
    <property type="evidence" value="ECO:0007669"/>
    <property type="project" value="UniProtKB-SubCell"/>
</dbReference>
<gene>
    <name evidence="9" type="ORF">GCM10007108_01360</name>
</gene>
<dbReference type="PRINTS" id="PR01035">
    <property type="entry name" value="TCRTETA"/>
</dbReference>
<dbReference type="PROSITE" id="PS00216">
    <property type="entry name" value="SUGAR_TRANSPORT_1"/>
    <property type="match status" value="1"/>
</dbReference>
<dbReference type="InterPro" id="IPR005829">
    <property type="entry name" value="Sugar_transporter_CS"/>
</dbReference>
<evidence type="ECO:0000313" key="9">
    <source>
        <dbReference type="EMBL" id="GGM66921.1"/>
    </source>
</evidence>
<comment type="caution">
    <text evidence="9">The sequence shown here is derived from an EMBL/GenBank/DDBJ whole genome shotgun (WGS) entry which is preliminary data.</text>
</comment>
<proteinExistence type="predicted"/>
<name>A0AA37BPM3_9ARCH</name>
<feature type="transmembrane region" description="Helical" evidence="7">
    <location>
        <begin position="94"/>
        <end position="116"/>
    </location>
</feature>
<feature type="transmembrane region" description="Helical" evidence="7">
    <location>
        <begin position="30"/>
        <end position="51"/>
    </location>
</feature>
<evidence type="ECO:0000256" key="1">
    <source>
        <dbReference type="ARBA" id="ARBA00004651"/>
    </source>
</evidence>
<dbReference type="AlphaFoldDB" id="A0AA37BPM3"/>
<evidence type="ECO:0000256" key="6">
    <source>
        <dbReference type="ARBA" id="ARBA00023136"/>
    </source>
</evidence>
<evidence type="ECO:0000259" key="8">
    <source>
        <dbReference type="PROSITE" id="PS50850"/>
    </source>
</evidence>
<reference evidence="9" key="2">
    <citation type="submission" date="2022-09" db="EMBL/GenBank/DDBJ databases">
        <authorList>
            <person name="Sun Q."/>
            <person name="Ohkuma M."/>
        </authorList>
    </citation>
    <scope>NUCLEOTIDE SEQUENCE</scope>
    <source>
        <strain evidence="9">JCM 13583</strain>
    </source>
</reference>
<sequence>MGIIFTLNSATSIVFSIVGGALSDRIGRKGTLLTGSLSGVLIYAAIFADLIGPRQAASIVALFILSAISGALVFPSASALVADVTTEDERTDGYVIYRIMSNLGWAIGPIAGGVLYEYHFSLIFMMVSVTSLMQFLTIVFFVRNVKARQNTAKKRSGYLVFDRYLLTFSLGTFFLTIVTSQFSVTLPVYSSVYEGITGLRLGLVYAVNGTVVVLGQMPITSLMKRFDDVTTMMAGAAAYALGYLLVGFSGSFYQLMLDMAIITVGEDMTSPIMNTIVSRIAPPDRVGRYMGFLGMMNSTGRALGPSVGSFLLFIFSFERPLVWVGVDIFALTSVLLFTAFRAMLLRRDRLSSPSYGYKVQ</sequence>
<dbReference type="SUPFAM" id="SSF103473">
    <property type="entry name" value="MFS general substrate transporter"/>
    <property type="match status" value="1"/>
</dbReference>
<feature type="transmembrane region" description="Helical" evidence="7">
    <location>
        <begin position="321"/>
        <end position="344"/>
    </location>
</feature>
<evidence type="ECO:0000256" key="3">
    <source>
        <dbReference type="ARBA" id="ARBA00022475"/>
    </source>
</evidence>
<feature type="transmembrane region" description="Helical" evidence="7">
    <location>
        <begin position="6"/>
        <end position="23"/>
    </location>
</feature>
<evidence type="ECO:0000256" key="7">
    <source>
        <dbReference type="SAM" id="Phobius"/>
    </source>
</evidence>
<dbReference type="InterPro" id="IPR050171">
    <property type="entry name" value="MFS_Transporters"/>
</dbReference>
<dbReference type="PANTHER" id="PTHR23517">
    <property type="entry name" value="RESISTANCE PROTEIN MDTM, PUTATIVE-RELATED-RELATED"/>
    <property type="match status" value="1"/>
</dbReference>
<dbReference type="Proteomes" id="UP000632195">
    <property type="component" value="Unassembled WGS sequence"/>
</dbReference>
<dbReference type="Gene3D" id="1.20.1250.20">
    <property type="entry name" value="MFS general substrate transporter like domains"/>
    <property type="match status" value="2"/>
</dbReference>
<keyword evidence="3" id="KW-1003">Cell membrane</keyword>
<keyword evidence="5 7" id="KW-1133">Transmembrane helix</keyword>
<feature type="transmembrane region" description="Helical" evidence="7">
    <location>
        <begin position="122"/>
        <end position="142"/>
    </location>
</feature>
<dbReference type="Pfam" id="PF07690">
    <property type="entry name" value="MFS_1"/>
    <property type="match status" value="1"/>
</dbReference>
<dbReference type="InterPro" id="IPR020846">
    <property type="entry name" value="MFS_dom"/>
</dbReference>
<dbReference type="CDD" id="cd17329">
    <property type="entry name" value="MFS_MdtH_MDR_like"/>
    <property type="match status" value="1"/>
</dbReference>
<feature type="transmembrane region" description="Helical" evidence="7">
    <location>
        <begin position="163"/>
        <end position="182"/>
    </location>
</feature>
<comment type="subcellular location">
    <subcellularLocation>
        <location evidence="1">Cell membrane</location>
        <topology evidence="1">Multi-pass membrane protein</topology>
    </subcellularLocation>
</comment>
<evidence type="ECO:0000256" key="2">
    <source>
        <dbReference type="ARBA" id="ARBA00022448"/>
    </source>
</evidence>
<keyword evidence="2" id="KW-0813">Transport</keyword>
<protein>
    <submittedName>
        <fullName evidence="9">MFS transporter</fullName>
    </submittedName>
</protein>
<dbReference type="InterPro" id="IPR001958">
    <property type="entry name" value="Tet-R_TetA/multi-R_MdtG-like"/>
</dbReference>